<accession>A0ABP9UNL2</accession>
<feature type="coiled-coil region" evidence="1">
    <location>
        <begin position="3"/>
        <end position="37"/>
    </location>
</feature>
<evidence type="ECO:0000313" key="3">
    <source>
        <dbReference type="EMBL" id="GAA5482256.1"/>
    </source>
</evidence>
<keyword evidence="4" id="KW-1185">Reference proteome</keyword>
<dbReference type="RefSeq" id="WP_353566403.1">
    <property type="nucleotide sequence ID" value="NZ_BAABRI010000007.1"/>
</dbReference>
<keyword evidence="1" id="KW-0175">Coiled coil</keyword>
<keyword evidence="2" id="KW-1133">Transmembrane helix</keyword>
<evidence type="ECO:0000256" key="1">
    <source>
        <dbReference type="SAM" id="Coils"/>
    </source>
</evidence>
<reference evidence="3 4" key="1">
    <citation type="submission" date="2024-02" db="EMBL/GenBank/DDBJ databases">
        <title>Haloferula sargassicola NBRC 104335.</title>
        <authorList>
            <person name="Ichikawa N."/>
            <person name="Katano-Makiyama Y."/>
            <person name="Hidaka K."/>
        </authorList>
    </citation>
    <scope>NUCLEOTIDE SEQUENCE [LARGE SCALE GENOMIC DNA]</scope>
    <source>
        <strain evidence="3 4">NBRC 104335</strain>
    </source>
</reference>
<proteinExistence type="predicted"/>
<protein>
    <submittedName>
        <fullName evidence="3">Uncharacterized protein</fullName>
    </submittedName>
</protein>
<evidence type="ECO:0000313" key="4">
    <source>
        <dbReference type="Proteomes" id="UP001476282"/>
    </source>
</evidence>
<dbReference type="Proteomes" id="UP001476282">
    <property type="component" value="Unassembled WGS sequence"/>
</dbReference>
<keyword evidence="2" id="KW-0812">Transmembrane</keyword>
<name>A0ABP9UNL2_9BACT</name>
<dbReference type="EMBL" id="BAABRI010000007">
    <property type="protein sequence ID" value="GAA5482256.1"/>
    <property type="molecule type" value="Genomic_DNA"/>
</dbReference>
<keyword evidence="2" id="KW-0472">Membrane</keyword>
<sequence length="103" mass="11812">MARKKSSDELDQLADASRELEEKIAELEALPSQLELELLERESTIPPPDDLIDRDRHRRFEEQAARGEIRNERRAQGRSLMLMFLMLGALAAVISWVIELAGR</sequence>
<feature type="transmembrane region" description="Helical" evidence="2">
    <location>
        <begin position="80"/>
        <end position="98"/>
    </location>
</feature>
<gene>
    <name evidence="3" type="ORF">Hsar01_01474</name>
</gene>
<evidence type="ECO:0000256" key="2">
    <source>
        <dbReference type="SAM" id="Phobius"/>
    </source>
</evidence>
<organism evidence="3 4">
    <name type="scientific">Haloferula sargassicola</name>
    <dbReference type="NCBI Taxonomy" id="490096"/>
    <lineage>
        <taxon>Bacteria</taxon>
        <taxon>Pseudomonadati</taxon>
        <taxon>Verrucomicrobiota</taxon>
        <taxon>Verrucomicrobiia</taxon>
        <taxon>Verrucomicrobiales</taxon>
        <taxon>Verrucomicrobiaceae</taxon>
        <taxon>Haloferula</taxon>
    </lineage>
</organism>
<comment type="caution">
    <text evidence="3">The sequence shown here is derived from an EMBL/GenBank/DDBJ whole genome shotgun (WGS) entry which is preliminary data.</text>
</comment>